<comment type="subcellular location">
    <subcellularLocation>
        <location evidence="1">Cell outer membrane</location>
    </subcellularLocation>
</comment>
<keyword evidence="6" id="KW-0653">Protein transport</keyword>
<evidence type="ECO:0000313" key="11">
    <source>
        <dbReference type="EMBL" id="MEC5343326.1"/>
    </source>
</evidence>
<feature type="domain" description="POTRA" evidence="10">
    <location>
        <begin position="73"/>
        <end position="148"/>
    </location>
</feature>
<dbReference type="Gene3D" id="3.10.20.310">
    <property type="entry name" value="membrane protein fhac"/>
    <property type="match status" value="1"/>
</dbReference>
<comment type="similarity">
    <text evidence="2">Belongs to the TPS (TC 1.B.20) family.</text>
</comment>
<name>A0ABU6JST3_9GAMM</name>
<evidence type="ECO:0000256" key="9">
    <source>
        <dbReference type="SAM" id="SignalP"/>
    </source>
</evidence>
<feature type="chain" id="PRO_5046275909" evidence="9">
    <location>
        <begin position="23"/>
        <end position="557"/>
    </location>
</feature>
<dbReference type="Pfam" id="PF17287">
    <property type="entry name" value="POTRA_3"/>
    <property type="match status" value="1"/>
</dbReference>
<dbReference type="PIRSF" id="PIRSF029745">
    <property type="entry name" value="FhaC"/>
    <property type="match status" value="1"/>
</dbReference>
<dbReference type="InterPro" id="IPR034746">
    <property type="entry name" value="POTRA"/>
</dbReference>
<evidence type="ECO:0000259" key="10">
    <source>
        <dbReference type="PROSITE" id="PS51779"/>
    </source>
</evidence>
<proteinExistence type="inferred from homology"/>
<dbReference type="PROSITE" id="PS51779">
    <property type="entry name" value="POTRA"/>
    <property type="match status" value="1"/>
</dbReference>
<evidence type="ECO:0000256" key="7">
    <source>
        <dbReference type="ARBA" id="ARBA00023136"/>
    </source>
</evidence>
<dbReference type="PANTHER" id="PTHR34597:SF3">
    <property type="entry name" value="OUTER MEMBRANE TRANSPORTER CDIB"/>
    <property type="match status" value="1"/>
</dbReference>
<dbReference type="Pfam" id="PF03865">
    <property type="entry name" value="ShlB"/>
    <property type="match status" value="1"/>
</dbReference>
<evidence type="ECO:0000256" key="1">
    <source>
        <dbReference type="ARBA" id="ARBA00004442"/>
    </source>
</evidence>
<keyword evidence="9" id="KW-0732">Signal</keyword>
<dbReference type="Gene3D" id="2.40.160.50">
    <property type="entry name" value="membrane protein fhac: a member of the omp85/tpsb transporter family"/>
    <property type="match status" value="1"/>
</dbReference>
<accession>A0ABU6JST3</accession>
<comment type="caution">
    <text evidence="11">The sequence shown here is derived from an EMBL/GenBank/DDBJ whole genome shotgun (WGS) entry which is preliminary data.</text>
</comment>
<dbReference type="InterPro" id="IPR051544">
    <property type="entry name" value="TPS_OM_transporter"/>
</dbReference>
<gene>
    <name evidence="11" type="ORF">VSX58_12055</name>
</gene>
<keyword evidence="12" id="KW-1185">Reference proteome</keyword>
<dbReference type="InterPro" id="IPR035251">
    <property type="entry name" value="ShlB_POTRA"/>
</dbReference>
<evidence type="ECO:0000256" key="8">
    <source>
        <dbReference type="ARBA" id="ARBA00023237"/>
    </source>
</evidence>
<feature type="signal peptide" evidence="9">
    <location>
        <begin position="1"/>
        <end position="22"/>
    </location>
</feature>
<keyword evidence="4" id="KW-1134">Transmembrane beta strand</keyword>
<dbReference type="Pfam" id="PF08479">
    <property type="entry name" value="POTRA_2"/>
    <property type="match status" value="1"/>
</dbReference>
<dbReference type="RefSeq" id="WP_327618302.1">
    <property type="nucleotide sequence ID" value="NZ_JAYWTM010000009.1"/>
</dbReference>
<sequence>MCKYCAFLALLLLFFVVPPSLAIDDVTPADRDTLEQRQKALLEQARQQRESLENAADLNIPATTATTADGPCFPVHHLAFSDATHLPAGDKADLRRRYQNRCLNLTDINHAVRETTNHYLTHGYITSRAYLQEQDLAGGTLTISVSEGTLEAIELDGETPPALDMAFPGLTGRILNLRDLEQGMEQLNRLPSQQITIDIQPGKQPGSAIAVLKRAPHTLPVEFSIAADNSGQKSTGREQLSASLALDNPLRLADRWWLTAGRDGAFSHRYGSRALSGGLSLPYGYWTLAYQYAWNDFFQPIPIGNNAYPYTGQSAAHRLSINNTLYRDGKQKLALEGALNRRRTENRLAGERLGVNSPTLSSASVGLNYSASLAGGYFTFNPVLSRGLRAWSATNDAGELPRAEFRKLALSASYFYPLAPSLYFLASAYGQTTPDNLYAGERISLGGEYSVRGFKEQTLTGNRGLYWRNELNWSFATLPLLGDLSLTAALDSGWIAGQTGQADGGNMTGAALGLSAASRRINQAISLGVPLHFPHELHPDNAAVYWQVNLPVSAFFR</sequence>
<keyword evidence="5" id="KW-0812">Transmembrane</keyword>
<reference evidence="11 12" key="1">
    <citation type="journal article" date="2017" name="Int. J. Syst. Evol. Microbiol.">
        <title>Brenneria populi subsp. brevivirga subsp. nov. isolated from symptomatic bark of Populus x euramericana canker, and description of Brenneria populi subsp. populi subsp. nov.</title>
        <authorList>
            <person name="Zheng M.H."/>
            <person name="Piao C.G."/>
            <person name="Xue H."/>
            <person name="Guo M.W."/>
            <person name="Li Y."/>
        </authorList>
    </citation>
    <scope>NUCLEOTIDE SEQUENCE [LARGE SCALE GENOMIC DNA]</scope>
    <source>
        <strain evidence="11 12">D9-5</strain>
    </source>
</reference>
<dbReference type="EMBL" id="JAYWTM010000009">
    <property type="protein sequence ID" value="MEC5343326.1"/>
    <property type="molecule type" value="Genomic_DNA"/>
</dbReference>
<dbReference type="InterPro" id="IPR005565">
    <property type="entry name" value="Hemolysn_activator_HlyB_C"/>
</dbReference>
<evidence type="ECO:0000256" key="4">
    <source>
        <dbReference type="ARBA" id="ARBA00022452"/>
    </source>
</evidence>
<dbReference type="InterPro" id="IPR013686">
    <property type="entry name" value="Polypept-transport_assoc_ShlB"/>
</dbReference>
<dbReference type="PANTHER" id="PTHR34597">
    <property type="entry name" value="SLR1661 PROTEIN"/>
    <property type="match status" value="1"/>
</dbReference>
<evidence type="ECO:0000256" key="3">
    <source>
        <dbReference type="ARBA" id="ARBA00022448"/>
    </source>
</evidence>
<evidence type="ECO:0000256" key="2">
    <source>
        <dbReference type="ARBA" id="ARBA00009055"/>
    </source>
</evidence>
<dbReference type="InterPro" id="IPR027282">
    <property type="entry name" value="TPS"/>
</dbReference>
<keyword evidence="7" id="KW-0472">Membrane</keyword>
<protein>
    <submittedName>
        <fullName evidence="11">ShlB/FhaC/HecB family hemolysin secretion/activation protein</fullName>
    </submittedName>
</protein>
<evidence type="ECO:0000256" key="5">
    <source>
        <dbReference type="ARBA" id="ARBA00022692"/>
    </source>
</evidence>
<dbReference type="Proteomes" id="UP001309705">
    <property type="component" value="Unassembled WGS sequence"/>
</dbReference>
<organism evidence="11 12">
    <name type="scientific">Brenneria populi</name>
    <dbReference type="NCBI Taxonomy" id="1505588"/>
    <lineage>
        <taxon>Bacteria</taxon>
        <taxon>Pseudomonadati</taxon>
        <taxon>Pseudomonadota</taxon>
        <taxon>Gammaproteobacteria</taxon>
        <taxon>Enterobacterales</taxon>
        <taxon>Pectobacteriaceae</taxon>
        <taxon>Brenneria</taxon>
    </lineage>
</organism>
<evidence type="ECO:0000313" key="12">
    <source>
        <dbReference type="Proteomes" id="UP001309705"/>
    </source>
</evidence>
<keyword evidence="3" id="KW-0813">Transport</keyword>
<keyword evidence="8" id="KW-0998">Cell outer membrane</keyword>
<evidence type="ECO:0000256" key="6">
    <source>
        <dbReference type="ARBA" id="ARBA00022927"/>
    </source>
</evidence>